<feature type="compositionally biased region" description="Low complexity" evidence="16">
    <location>
        <begin position="337"/>
        <end position="346"/>
    </location>
</feature>
<feature type="region of interest" description="Disordered" evidence="16">
    <location>
        <begin position="40"/>
        <end position="61"/>
    </location>
</feature>
<feature type="region of interest" description="Disordered" evidence="16">
    <location>
        <begin position="325"/>
        <end position="346"/>
    </location>
</feature>
<dbReference type="InterPro" id="IPR051226">
    <property type="entry name" value="PP1_Regulatory_Subunit"/>
</dbReference>
<feature type="repeat" description="ANK" evidence="15">
    <location>
        <begin position="228"/>
        <end position="260"/>
    </location>
</feature>
<dbReference type="PANTHER" id="PTHR24179:SF30">
    <property type="entry name" value="PROTEIN PHOSPHATASE 1 REGULATORY SUBUNIT 16A"/>
    <property type="match status" value="1"/>
</dbReference>
<evidence type="ECO:0000256" key="7">
    <source>
        <dbReference type="ARBA" id="ARBA00023054"/>
    </source>
</evidence>
<dbReference type="Pfam" id="PF12796">
    <property type="entry name" value="Ank_2"/>
    <property type="match status" value="2"/>
</dbReference>
<evidence type="ECO:0000256" key="9">
    <source>
        <dbReference type="ARBA" id="ARBA00023139"/>
    </source>
</evidence>
<name>A0A0B8RQR2_9SAUR</name>
<keyword evidence="9" id="KW-0564">Palmitate</keyword>
<protein>
    <recommendedName>
        <fullName evidence="14">Protein phosphatase 1 regulatory subunit 16A</fullName>
    </recommendedName>
</protein>
<feature type="compositionally biased region" description="Basic residues" evidence="16">
    <location>
        <begin position="47"/>
        <end position="60"/>
    </location>
</feature>
<reference evidence="17" key="1">
    <citation type="journal article" date="2014" name="BMC Genomics">
        <title>RNA-seq and high-definition mass spectrometry reveal the complex and divergent venoms of two rear-fanged colubrid snakes.</title>
        <authorList>
            <person name="McGivern J.J."/>
            <person name="Wray K.P."/>
            <person name="Margres M.J."/>
            <person name="Couch M.E."/>
            <person name="Mackessy S.P."/>
            <person name="Rokyta D.R."/>
        </authorList>
    </citation>
    <scope>NUCLEOTIDE SEQUENCE</scope>
    <source>
        <tissue evidence="17">Venom gland</tissue>
    </source>
</reference>
<dbReference type="PROSITE" id="PS50088">
    <property type="entry name" value="ANK_REPEAT"/>
    <property type="match status" value="4"/>
</dbReference>
<keyword evidence="8" id="KW-0472">Membrane</keyword>
<dbReference type="GO" id="GO:0005886">
    <property type="term" value="C:plasma membrane"/>
    <property type="evidence" value="ECO:0007669"/>
    <property type="project" value="UniProtKB-SubCell"/>
</dbReference>
<evidence type="ECO:0000313" key="17">
    <source>
        <dbReference type="EMBL" id="JAG67065.1"/>
    </source>
</evidence>
<evidence type="ECO:0000256" key="14">
    <source>
        <dbReference type="ARBA" id="ARBA00072668"/>
    </source>
</evidence>
<evidence type="ECO:0000256" key="12">
    <source>
        <dbReference type="ARBA" id="ARBA00055219"/>
    </source>
</evidence>
<accession>A0A0B8RQR2</accession>
<feature type="compositionally biased region" description="Basic and acidic residues" evidence="16">
    <location>
        <begin position="437"/>
        <end position="450"/>
    </location>
</feature>
<feature type="repeat" description="ANK" evidence="15">
    <location>
        <begin position="261"/>
        <end position="293"/>
    </location>
</feature>
<evidence type="ECO:0000256" key="3">
    <source>
        <dbReference type="ARBA" id="ARBA00022481"/>
    </source>
</evidence>
<dbReference type="GO" id="GO:0004857">
    <property type="term" value="F:enzyme inhibitor activity"/>
    <property type="evidence" value="ECO:0007669"/>
    <property type="project" value="TreeGrafter"/>
</dbReference>
<evidence type="ECO:0000256" key="8">
    <source>
        <dbReference type="ARBA" id="ARBA00023136"/>
    </source>
</evidence>
<dbReference type="Gene3D" id="1.25.40.20">
    <property type="entry name" value="Ankyrin repeat-containing domain"/>
    <property type="match status" value="2"/>
</dbReference>
<keyword evidence="7" id="KW-0175">Coiled coil</keyword>
<proteinExistence type="predicted"/>
<feature type="repeat" description="ANK" evidence="15">
    <location>
        <begin position="133"/>
        <end position="165"/>
    </location>
</feature>
<keyword evidence="11" id="KW-0636">Prenylation</keyword>
<dbReference type="AlphaFoldDB" id="A0A0B8RQR2"/>
<evidence type="ECO:0000256" key="10">
    <source>
        <dbReference type="ARBA" id="ARBA00023288"/>
    </source>
</evidence>
<dbReference type="InterPro" id="IPR002110">
    <property type="entry name" value="Ankyrin_rpt"/>
</dbReference>
<evidence type="ECO:0000256" key="1">
    <source>
        <dbReference type="ARBA" id="ARBA00004193"/>
    </source>
</evidence>
<comment type="subunit">
    <text evidence="13">Binds PP1.</text>
</comment>
<comment type="function">
    <text evidence="12">Inhibits protein phosphatase 1 activity toward phosphorylase, myosin light chain and myosin substrates.</text>
</comment>
<dbReference type="PANTHER" id="PTHR24179">
    <property type="entry name" value="PROTEIN PHOSPHATASE 1 REGULATORY SUBUNIT 12"/>
    <property type="match status" value="1"/>
</dbReference>
<keyword evidence="10" id="KW-0449">Lipoprotein</keyword>
<dbReference type="SMART" id="SM00248">
    <property type="entry name" value="ANK"/>
    <property type="match status" value="5"/>
</dbReference>
<dbReference type="GO" id="GO:0017020">
    <property type="term" value="F:myosin phosphatase regulator activity"/>
    <property type="evidence" value="ECO:0007669"/>
    <property type="project" value="TreeGrafter"/>
</dbReference>
<keyword evidence="3" id="KW-0488">Methylation</keyword>
<sequence>MADHLELLAEMSAVARMGTQERLKHAQKRRTQQLKKWAQFEKDVQGKKAKGEKKRRRAPKEKKVLFPENVQLLEAASRNDVEEVHRLLENGISPDLSNEDGLTALHQCCIDDYGVMVELLLEAGADVNACDSELWTPLHAAATCGHLHLVELLVQRGANLLAVNSDGNMPYDLCEDEPTLDYLEVAMADREITQATIEEARSAVEGTMVKDIHRLVKEGVNLDTPLDHKATLLHIASANGYLEAAELLIEHQASLSAKDEDGWQPLHAAACWGQIHLVELLVAHGADLNGKSVLEESPLDVCANEDVRAKLLELKHKQDAIMKSQDKQKSLLQRRTSSAGSRGKVVRRVSVTQRTNLYRREHAKEAIVWQRRPSEGELEDEDGQADGQLRVQDPEAEAGGPEERNGSAPPHLFYPKRPDRPSSYQLAAQEDPASGLSKEKAHHTLADLKRQRAAAKLQRPHTEELPPGPSQAPPPPPAEHNTVYFTAASGDPPLLKLTAPAEERPAQKRRCCRLM</sequence>
<organism evidence="17">
    <name type="scientific">Philothamnus irregularis</name>
    <name type="common">brown tree snake</name>
    <dbReference type="NCBI Taxonomy" id="1899461"/>
    <lineage>
        <taxon>Eukaryota</taxon>
        <taxon>Metazoa</taxon>
        <taxon>Chordata</taxon>
        <taxon>Craniata</taxon>
        <taxon>Vertebrata</taxon>
        <taxon>Euteleostomi</taxon>
        <taxon>Lepidosauria</taxon>
        <taxon>Squamata</taxon>
        <taxon>Bifurcata</taxon>
        <taxon>Unidentata</taxon>
        <taxon>Episquamata</taxon>
        <taxon>Toxicofera</taxon>
        <taxon>Serpentes</taxon>
        <taxon>Colubroidea</taxon>
        <taxon>Colubridae</taxon>
        <taxon>Colubrinae</taxon>
        <taxon>Philothamnus</taxon>
    </lineage>
</organism>
<evidence type="ECO:0000256" key="11">
    <source>
        <dbReference type="ARBA" id="ARBA00023289"/>
    </source>
</evidence>
<keyword evidence="6 15" id="KW-0040">ANK repeat</keyword>
<dbReference type="PROSITE" id="PS50297">
    <property type="entry name" value="ANK_REP_REGION"/>
    <property type="match status" value="4"/>
</dbReference>
<evidence type="ECO:0000256" key="15">
    <source>
        <dbReference type="PROSITE-ProRule" id="PRU00023"/>
    </source>
</evidence>
<evidence type="ECO:0000256" key="2">
    <source>
        <dbReference type="ARBA" id="ARBA00022475"/>
    </source>
</evidence>
<dbReference type="GO" id="GO:0005737">
    <property type="term" value="C:cytoplasm"/>
    <property type="evidence" value="ECO:0007669"/>
    <property type="project" value="TreeGrafter"/>
</dbReference>
<dbReference type="SUPFAM" id="SSF48403">
    <property type="entry name" value="Ankyrin repeat"/>
    <property type="match status" value="1"/>
</dbReference>
<evidence type="ECO:0000256" key="4">
    <source>
        <dbReference type="ARBA" id="ARBA00022553"/>
    </source>
</evidence>
<evidence type="ECO:0000256" key="13">
    <source>
        <dbReference type="ARBA" id="ARBA00063230"/>
    </source>
</evidence>
<keyword evidence="5" id="KW-0677">Repeat</keyword>
<feature type="region of interest" description="Disordered" evidence="16">
    <location>
        <begin position="394"/>
        <end position="515"/>
    </location>
</feature>
<feature type="compositionally biased region" description="Pro residues" evidence="16">
    <location>
        <begin position="466"/>
        <end position="478"/>
    </location>
</feature>
<dbReference type="FunFam" id="1.25.40.20:FF:000198">
    <property type="entry name" value="Myosin binding subunit, isoform P"/>
    <property type="match status" value="1"/>
</dbReference>
<comment type="subcellular location">
    <subcellularLocation>
        <location evidence="1">Cell membrane</location>
        <topology evidence="1">Lipid-anchor</topology>
    </subcellularLocation>
</comment>
<dbReference type="PRINTS" id="PR01415">
    <property type="entry name" value="ANKYRIN"/>
</dbReference>
<keyword evidence="2" id="KW-1003">Cell membrane</keyword>
<evidence type="ECO:0000256" key="16">
    <source>
        <dbReference type="SAM" id="MobiDB-lite"/>
    </source>
</evidence>
<dbReference type="FunFam" id="1.25.40.20:FF:000079">
    <property type="entry name" value="Protein phosphatase 1 regulatory subunit 16B"/>
    <property type="match status" value="1"/>
</dbReference>
<keyword evidence="4" id="KW-0597">Phosphoprotein</keyword>
<feature type="repeat" description="ANK" evidence="15">
    <location>
        <begin position="100"/>
        <end position="132"/>
    </location>
</feature>
<dbReference type="EMBL" id="GBSH01001961">
    <property type="protein sequence ID" value="JAG67065.1"/>
    <property type="molecule type" value="Transcribed_RNA"/>
</dbReference>
<evidence type="ECO:0000256" key="5">
    <source>
        <dbReference type="ARBA" id="ARBA00022737"/>
    </source>
</evidence>
<evidence type="ECO:0000256" key="6">
    <source>
        <dbReference type="ARBA" id="ARBA00023043"/>
    </source>
</evidence>
<dbReference type="InterPro" id="IPR036770">
    <property type="entry name" value="Ankyrin_rpt-contain_sf"/>
</dbReference>